<evidence type="ECO:0000313" key="4">
    <source>
        <dbReference type="EMBL" id="TPP05894.1"/>
    </source>
</evidence>
<evidence type="ECO:0000259" key="2">
    <source>
        <dbReference type="PROSITE" id="PS50883"/>
    </source>
</evidence>
<name>A0A504TU35_9HYPH</name>
<keyword evidence="1" id="KW-1133">Transmembrane helix</keyword>
<dbReference type="Gene3D" id="3.30.70.270">
    <property type="match status" value="1"/>
</dbReference>
<reference evidence="4 5" key="1">
    <citation type="submission" date="2019-06" db="EMBL/GenBank/DDBJ databases">
        <title>Rhizobium sp. CL12 isolated from roots of soybean.</title>
        <authorList>
            <person name="Wang C."/>
        </authorList>
    </citation>
    <scope>NUCLEOTIDE SEQUENCE [LARGE SCALE GENOMIC DNA]</scope>
    <source>
        <strain evidence="4 5">CL12</strain>
    </source>
</reference>
<gene>
    <name evidence="4" type="ORF">FJQ55_19335</name>
</gene>
<accession>A0A504TU35</accession>
<dbReference type="Pfam" id="PF00990">
    <property type="entry name" value="GGDEF"/>
    <property type="match status" value="1"/>
</dbReference>
<dbReference type="InterPro" id="IPR043128">
    <property type="entry name" value="Rev_trsase/Diguanyl_cyclase"/>
</dbReference>
<dbReference type="CDD" id="cd01948">
    <property type="entry name" value="EAL"/>
    <property type="match status" value="1"/>
</dbReference>
<dbReference type="PROSITE" id="PS50883">
    <property type="entry name" value="EAL"/>
    <property type="match status" value="1"/>
</dbReference>
<dbReference type="SUPFAM" id="SSF141868">
    <property type="entry name" value="EAL domain-like"/>
    <property type="match status" value="1"/>
</dbReference>
<dbReference type="AlphaFoldDB" id="A0A504TU35"/>
<protein>
    <submittedName>
        <fullName evidence="4">EAL domain-containing protein</fullName>
    </submittedName>
</protein>
<dbReference type="InterPro" id="IPR035919">
    <property type="entry name" value="EAL_sf"/>
</dbReference>
<dbReference type="SMART" id="SM00052">
    <property type="entry name" value="EAL"/>
    <property type="match status" value="1"/>
</dbReference>
<dbReference type="Pfam" id="PF05228">
    <property type="entry name" value="CHASE4"/>
    <property type="match status" value="1"/>
</dbReference>
<dbReference type="NCBIfam" id="TIGR00254">
    <property type="entry name" value="GGDEF"/>
    <property type="match status" value="1"/>
</dbReference>
<evidence type="ECO:0000259" key="3">
    <source>
        <dbReference type="PROSITE" id="PS50887"/>
    </source>
</evidence>
<dbReference type="EMBL" id="VFYP01000004">
    <property type="protein sequence ID" value="TPP05894.1"/>
    <property type="molecule type" value="Genomic_DNA"/>
</dbReference>
<keyword evidence="1" id="KW-0812">Transmembrane</keyword>
<feature type="domain" description="GGDEF" evidence="3">
    <location>
        <begin position="349"/>
        <end position="484"/>
    </location>
</feature>
<feature type="transmembrane region" description="Helical" evidence="1">
    <location>
        <begin position="279"/>
        <end position="299"/>
    </location>
</feature>
<evidence type="ECO:0000256" key="1">
    <source>
        <dbReference type="SAM" id="Phobius"/>
    </source>
</evidence>
<dbReference type="InterPro" id="IPR000160">
    <property type="entry name" value="GGDEF_dom"/>
</dbReference>
<dbReference type="CDD" id="cd01949">
    <property type="entry name" value="GGDEF"/>
    <property type="match status" value="1"/>
</dbReference>
<dbReference type="Pfam" id="PF00563">
    <property type="entry name" value="EAL"/>
    <property type="match status" value="1"/>
</dbReference>
<dbReference type="InterPro" id="IPR001633">
    <property type="entry name" value="EAL_dom"/>
</dbReference>
<dbReference type="PROSITE" id="PS50887">
    <property type="entry name" value="GGDEF"/>
    <property type="match status" value="1"/>
</dbReference>
<organism evidence="4 5">
    <name type="scientific">Rhizobium glycinendophyticum</name>
    <dbReference type="NCBI Taxonomy" id="2589807"/>
    <lineage>
        <taxon>Bacteria</taxon>
        <taxon>Pseudomonadati</taxon>
        <taxon>Pseudomonadota</taxon>
        <taxon>Alphaproteobacteria</taxon>
        <taxon>Hyphomicrobiales</taxon>
        <taxon>Rhizobiaceae</taxon>
        <taxon>Rhizobium/Agrobacterium group</taxon>
        <taxon>Rhizobium</taxon>
    </lineage>
</organism>
<comment type="caution">
    <text evidence="4">The sequence shown here is derived from an EMBL/GenBank/DDBJ whole genome shotgun (WGS) entry which is preliminary data.</text>
</comment>
<feature type="domain" description="EAL" evidence="2">
    <location>
        <begin position="506"/>
        <end position="761"/>
    </location>
</feature>
<dbReference type="Proteomes" id="UP000316429">
    <property type="component" value="Unassembled WGS sequence"/>
</dbReference>
<dbReference type="SMART" id="SM00267">
    <property type="entry name" value="GGDEF"/>
    <property type="match status" value="1"/>
</dbReference>
<keyword evidence="1" id="KW-0472">Membrane</keyword>
<dbReference type="Gene3D" id="3.20.20.450">
    <property type="entry name" value="EAL domain"/>
    <property type="match status" value="1"/>
</dbReference>
<dbReference type="InterPro" id="IPR029787">
    <property type="entry name" value="Nucleotide_cyclase"/>
</dbReference>
<feature type="transmembrane region" description="Helical" evidence="1">
    <location>
        <begin position="21"/>
        <end position="45"/>
    </location>
</feature>
<sequence length="769" mass="84467">MSVHLSIASSNRPSRWATYKITLILLTLSGLAVLGLVFLAAFWAATESDAVAQERQRRLVNDRLQAQMDQAAHEIELMSVGFSSFLNSGPGQKAPLDLARATWSAATFGRIATSVFRYDAAFVVNANGELVVPRDADNDKRYRWLKPLLMPLLRRETALPDSLSLFVRNGKPSAKIGLMKLEGRPSIAGAIPISMVEHKDIAQRPGESGLYLVAFRFLDGAALQELSKEQGLAGARYSRASDQDPNEIAFQINATATDDPIGFIIWAPELPGSRVVGRLIPVLSGCGLIIAALFLALMFRLRSSLRRLSESEETARHLSLHDALTDLPNRAFFNARLEDCRQQVTSSDKGQALALLDLDHFKEVNDTFGHAVGDQLLQAAVTRMKIAIGSSHFLARIGGDEFALLIERGTSIEDAISLCVHIVELIGAPYNLGNSSIAVRIGCSAGLAILDGQTVNISEWLRRADVALYVAKGAGKNRAVLYDGAFDEGAIERERLKADLNRIFQEHEIVHDLHGTPGLGHELEELEVFFQSIHGGDRTEDLAGAEALVRWRHPQRGLLSPDVFIPLLEELGLMDRLGRFVLSRALRAAMTWPDTMTISVNVSPSQLKNPHFAQDVLSILETHRLNPARLELELTEAALFKADRAMKKSLKRLRSVGVRIALDDFGTGYSSLSHLVQFNIDRIKIDKSFVKLLGTKAEGAAIVSAVLSLSRSLGTSTTAEGVETFGQRDFLRVAGCTHLQGYLYSKPMTEHDFRAFIRSSNGSERLRKV</sequence>
<dbReference type="OrthoDB" id="9814202at2"/>
<dbReference type="InterPro" id="IPR052155">
    <property type="entry name" value="Biofilm_reg_signaling"/>
</dbReference>
<keyword evidence="5" id="KW-1185">Reference proteome</keyword>
<dbReference type="PANTHER" id="PTHR44757">
    <property type="entry name" value="DIGUANYLATE CYCLASE DGCP"/>
    <property type="match status" value="1"/>
</dbReference>
<dbReference type="SUPFAM" id="SSF55073">
    <property type="entry name" value="Nucleotide cyclase"/>
    <property type="match status" value="1"/>
</dbReference>
<evidence type="ECO:0000313" key="5">
    <source>
        <dbReference type="Proteomes" id="UP000316429"/>
    </source>
</evidence>
<proteinExistence type="predicted"/>
<dbReference type="RefSeq" id="WP_140831039.1">
    <property type="nucleotide sequence ID" value="NZ_VFYP01000004.1"/>
</dbReference>
<dbReference type="PANTHER" id="PTHR44757:SF2">
    <property type="entry name" value="BIOFILM ARCHITECTURE MAINTENANCE PROTEIN MBAA"/>
    <property type="match status" value="1"/>
</dbReference>
<dbReference type="InterPro" id="IPR007892">
    <property type="entry name" value="CHASE4"/>
</dbReference>